<accession>A0A7C8IL90</accession>
<gene>
    <name evidence="8" type="ORF">BDV95DRAFT_663871</name>
</gene>
<keyword evidence="8" id="KW-0418">Kinase</keyword>
<dbReference type="GO" id="GO:0005739">
    <property type="term" value="C:mitochondrion"/>
    <property type="evidence" value="ECO:0007669"/>
    <property type="project" value="UniProtKB-SubCell"/>
</dbReference>
<keyword evidence="9" id="KW-1185">Reference proteome</keyword>
<evidence type="ECO:0000256" key="1">
    <source>
        <dbReference type="ARBA" id="ARBA00004173"/>
    </source>
</evidence>
<comment type="subcellular location">
    <subcellularLocation>
        <location evidence="1">Mitochondrion</location>
    </subcellularLocation>
</comment>
<comment type="similarity">
    <text evidence="2">Belongs to the AIM9 family.</text>
</comment>
<dbReference type="InterPro" id="IPR011009">
    <property type="entry name" value="Kinase-like_dom_sf"/>
</dbReference>
<dbReference type="GO" id="GO:0016301">
    <property type="term" value="F:kinase activity"/>
    <property type="evidence" value="ECO:0007669"/>
    <property type="project" value="UniProtKB-KW"/>
</dbReference>
<evidence type="ECO:0000256" key="2">
    <source>
        <dbReference type="ARBA" id="ARBA00005543"/>
    </source>
</evidence>
<dbReference type="Pfam" id="PF01636">
    <property type="entry name" value="APH"/>
    <property type="match status" value="1"/>
</dbReference>
<dbReference type="PANTHER" id="PTHR36091:SF1">
    <property type="entry name" value="ALTERED INHERITANCE OF MITOCHONDRIA PROTEIN 9, MITOCHONDRIAL"/>
    <property type="match status" value="1"/>
</dbReference>
<dbReference type="Gene3D" id="3.90.1200.10">
    <property type="match status" value="1"/>
</dbReference>
<dbReference type="AlphaFoldDB" id="A0A7C8IL90"/>
<keyword evidence="4" id="KW-0809">Transit peptide</keyword>
<proteinExistence type="inferred from homology"/>
<evidence type="ECO:0000256" key="3">
    <source>
        <dbReference type="ARBA" id="ARBA00016197"/>
    </source>
</evidence>
<dbReference type="Gene3D" id="3.30.200.20">
    <property type="entry name" value="Phosphorylase Kinase, domain 1"/>
    <property type="match status" value="1"/>
</dbReference>
<evidence type="ECO:0000313" key="8">
    <source>
        <dbReference type="EMBL" id="KAF2877050.1"/>
    </source>
</evidence>
<dbReference type="EMBL" id="JAADJZ010000002">
    <property type="protein sequence ID" value="KAF2877050.1"/>
    <property type="molecule type" value="Genomic_DNA"/>
</dbReference>
<dbReference type="SUPFAM" id="SSF56112">
    <property type="entry name" value="Protein kinase-like (PK-like)"/>
    <property type="match status" value="1"/>
</dbReference>
<feature type="domain" description="Aminoglycoside phosphotransferase" evidence="7">
    <location>
        <begin position="104"/>
        <end position="336"/>
    </location>
</feature>
<keyword evidence="8" id="KW-0808">Transferase</keyword>
<reference evidence="8 9" key="1">
    <citation type="submission" date="2020-01" db="EMBL/GenBank/DDBJ databases">
        <authorList>
            <consortium name="DOE Joint Genome Institute"/>
            <person name="Haridas S."/>
            <person name="Albert R."/>
            <person name="Binder M."/>
            <person name="Bloem J."/>
            <person name="Labutti K."/>
            <person name="Salamov A."/>
            <person name="Andreopoulos B."/>
            <person name="Baker S.E."/>
            <person name="Barry K."/>
            <person name="Bills G."/>
            <person name="Bluhm B.H."/>
            <person name="Cannon C."/>
            <person name="Castanera R."/>
            <person name="Culley D.E."/>
            <person name="Daum C."/>
            <person name="Ezra D."/>
            <person name="Gonzalez J.B."/>
            <person name="Henrissat B."/>
            <person name="Kuo A."/>
            <person name="Liang C."/>
            <person name="Lipzen A."/>
            <person name="Lutzoni F."/>
            <person name="Magnuson J."/>
            <person name="Mondo S."/>
            <person name="Nolan M."/>
            <person name="Ohm R."/>
            <person name="Pangilinan J."/>
            <person name="Park H.-J.H."/>
            <person name="Ramirez L."/>
            <person name="Alfaro M."/>
            <person name="Sun H."/>
            <person name="Tritt A."/>
            <person name="Yoshinaga Y."/>
            <person name="Zwiers L.-H.L."/>
            <person name="Turgeon B.G."/>
            <person name="Goodwin S.B."/>
            <person name="Spatafora J.W."/>
            <person name="Crous P.W."/>
            <person name="Grigoriev I.V."/>
        </authorList>
    </citation>
    <scope>NUCLEOTIDE SEQUENCE [LARGE SCALE GENOMIC DNA]</scope>
    <source>
        <strain evidence="8 9">CBS 611.86</strain>
    </source>
</reference>
<protein>
    <recommendedName>
        <fullName evidence="3">Altered inheritance of mitochondria protein 9, mitochondrial</fullName>
    </recommendedName>
    <alternativeName>
        <fullName evidence="6">Found in mitochondrial proteome protein 29</fullName>
    </alternativeName>
</protein>
<name>A0A7C8IL90_9PLEO</name>
<comment type="caution">
    <text evidence="8">The sequence shown here is derived from an EMBL/GenBank/DDBJ whole genome shotgun (WGS) entry which is preliminary data.</text>
</comment>
<dbReference type="OrthoDB" id="2906425at2759"/>
<sequence length="532" mass="60336">MLHLHRRVGKAFMNKTQSSVLLTRLVSITCRGKIISQENLFRYTNGRFLVDEENQCRKRNVRFDISSLCELVGNLCETASPVIAIDKLEGGFSKALLMKRADGTELVAKIPCRNAGLPYYTTASEVAVLHYIREHTSIPVPKVLAWSSSSTNPVGAEYIVMDKASGVQAFQIWSDLDGLARLSVIKQMVDIEREMALIRFPAFGHLYHTEHISDYTSTFPLDSFVDSSGKFCIGPSCDRTWHTQVGVSGQDTNINGPYPTGNPRLSPVAEPAQQIKVLETAAKVMEILHTNKRLCDLSIPLLWHTDLHMGNIFLSPGDSAQIVSIIDWQSICVGPAFLQIRWPVFLEPPADYALGFVKPKLPENFDDLDAINQEIANYKFKKANRTKAYETATFLNNKFAHNARNVHEIFKELFVRCDEASQDGIIPLRDCLISISQSWNELGFTGSPPIQFSPEELEAHRKDYDEYQEWHNIQRFAREYLDTDAEGWISPEVDFEKKLQQNRELFELFVKQMANGRTREEIKQAWPFAAAL</sequence>
<organism evidence="8 9">
    <name type="scientific">Massariosphaeria phaeospora</name>
    <dbReference type="NCBI Taxonomy" id="100035"/>
    <lineage>
        <taxon>Eukaryota</taxon>
        <taxon>Fungi</taxon>
        <taxon>Dikarya</taxon>
        <taxon>Ascomycota</taxon>
        <taxon>Pezizomycotina</taxon>
        <taxon>Dothideomycetes</taxon>
        <taxon>Pleosporomycetidae</taxon>
        <taxon>Pleosporales</taxon>
        <taxon>Pleosporales incertae sedis</taxon>
        <taxon>Massariosphaeria</taxon>
    </lineage>
</organism>
<evidence type="ECO:0000259" key="7">
    <source>
        <dbReference type="Pfam" id="PF01636"/>
    </source>
</evidence>
<dbReference type="PANTHER" id="PTHR36091">
    <property type="entry name" value="ALTERED INHERITANCE OF MITOCHONDRIA PROTEIN 9, MITOCHONDRIAL"/>
    <property type="match status" value="1"/>
</dbReference>
<evidence type="ECO:0000256" key="6">
    <source>
        <dbReference type="ARBA" id="ARBA00031849"/>
    </source>
</evidence>
<evidence type="ECO:0000256" key="5">
    <source>
        <dbReference type="ARBA" id="ARBA00023128"/>
    </source>
</evidence>
<dbReference type="InterPro" id="IPR051035">
    <property type="entry name" value="Mito_inheritance_9"/>
</dbReference>
<dbReference type="InterPro" id="IPR002575">
    <property type="entry name" value="Aminoglycoside_PTrfase"/>
</dbReference>
<evidence type="ECO:0000256" key="4">
    <source>
        <dbReference type="ARBA" id="ARBA00022946"/>
    </source>
</evidence>
<dbReference type="Proteomes" id="UP000481861">
    <property type="component" value="Unassembled WGS sequence"/>
</dbReference>
<keyword evidence="5" id="KW-0496">Mitochondrion</keyword>
<evidence type="ECO:0000313" key="9">
    <source>
        <dbReference type="Proteomes" id="UP000481861"/>
    </source>
</evidence>